<proteinExistence type="predicted"/>
<keyword evidence="3" id="KW-1185">Reference proteome</keyword>
<dbReference type="Proteomes" id="UP000050867">
    <property type="component" value="Unassembled WGS sequence"/>
</dbReference>
<dbReference type="AlphaFoldDB" id="A0A0T6LQC1"/>
<evidence type="ECO:0000256" key="1">
    <source>
        <dbReference type="SAM" id="MobiDB-lite"/>
    </source>
</evidence>
<sequence>MGGPEQHTGQRPLWEDEQMRRLRRALPLLLLPLAVAACGEGTSATGADRSALEARLQAMGVASDMVYLTEIPGYTLVPQSVTVTGDHGFGSSYVRSAGGGVIQLSVDERRSDPADCTQHGTPQAAGQEMTCERDGESWYRTTSTTHEYVREDSGRVIRLSADRDGVPRDTLREAADNTRHAGTDELAEAMPEGPADEQSGPEQSGPEQSGPEQSGPEQSGPERGDLPPEGDGAPRDPVELTEGTSG</sequence>
<evidence type="ECO:0000313" key="3">
    <source>
        <dbReference type="Proteomes" id="UP000050867"/>
    </source>
</evidence>
<dbReference type="STRING" id="76728.AQ490_25205"/>
<dbReference type="eggNOG" id="ENOG50333DI">
    <property type="taxonomic scope" value="Bacteria"/>
</dbReference>
<feature type="compositionally biased region" description="Basic and acidic residues" evidence="1">
    <location>
        <begin position="160"/>
        <end position="183"/>
    </location>
</feature>
<comment type="caution">
    <text evidence="2">The sequence shown here is derived from an EMBL/GenBank/DDBJ whole genome shotgun (WGS) entry which is preliminary data.</text>
</comment>
<gene>
    <name evidence="2" type="ORF">AQ490_25205</name>
</gene>
<evidence type="ECO:0000313" key="2">
    <source>
        <dbReference type="EMBL" id="KRV48315.1"/>
    </source>
</evidence>
<name>A0A0T6LQC1_WENVI</name>
<feature type="compositionally biased region" description="Basic and acidic residues" evidence="1">
    <location>
        <begin position="220"/>
        <end position="238"/>
    </location>
</feature>
<evidence type="ECO:0008006" key="4">
    <source>
        <dbReference type="Google" id="ProtNLM"/>
    </source>
</evidence>
<organism evidence="2 3">
    <name type="scientific">Wenjunlia vitaminophila</name>
    <name type="common">Streptomyces vitaminophilus</name>
    <dbReference type="NCBI Taxonomy" id="76728"/>
    <lineage>
        <taxon>Bacteria</taxon>
        <taxon>Bacillati</taxon>
        <taxon>Actinomycetota</taxon>
        <taxon>Actinomycetes</taxon>
        <taxon>Kitasatosporales</taxon>
        <taxon>Streptomycetaceae</taxon>
        <taxon>Wenjunlia</taxon>
    </lineage>
</organism>
<dbReference type="EMBL" id="LLZU01000025">
    <property type="protein sequence ID" value="KRV48315.1"/>
    <property type="molecule type" value="Genomic_DNA"/>
</dbReference>
<protein>
    <recommendedName>
        <fullName evidence="4">Membrane lipoprotein</fullName>
    </recommendedName>
</protein>
<reference evidence="2 3" key="1">
    <citation type="submission" date="2015-10" db="EMBL/GenBank/DDBJ databases">
        <title>Draft genome sequence of pyrrolomycin-producing Streptomyces vitaminophilus.</title>
        <authorList>
            <person name="Graham D.E."/>
            <person name="Mahan K.M."/>
            <person name="Klingeman D.M."/>
            <person name="Hettich R.L."/>
            <person name="Parry R.J."/>
        </authorList>
    </citation>
    <scope>NUCLEOTIDE SEQUENCE [LARGE SCALE GENOMIC DNA]</scope>
    <source>
        <strain evidence="2 3">ATCC 31673</strain>
    </source>
</reference>
<feature type="compositionally biased region" description="Polar residues" evidence="1">
    <location>
        <begin position="200"/>
        <end position="217"/>
    </location>
</feature>
<feature type="region of interest" description="Disordered" evidence="1">
    <location>
        <begin position="160"/>
        <end position="246"/>
    </location>
</feature>
<accession>A0A0T6LQC1</accession>